<evidence type="ECO:0000313" key="2">
    <source>
        <dbReference type="EMBL" id="GJM61725.1"/>
    </source>
</evidence>
<organism evidence="2 3">
    <name type="scientific">Persicobacter diffluens</name>
    <dbReference type="NCBI Taxonomy" id="981"/>
    <lineage>
        <taxon>Bacteria</taxon>
        <taxon>Pseudomonadati</taxon>
        <taxon>Bacteroidota</taxon>
        <taxon>Cytophagia</taxon>
        <taxon>Cytophagales</taxon>
        <taxon>Persicobacteraceae</taxon>
        <taxon>Persicobacter</taxon>
    </lineage>
</organism>
<keyword evidence="1" id="KW-0472">Membrane</keyword>
<keyword evidence="1" id="KW-0812">Transmembrane</keyword>
<protein>
    <submittedName>
        <fullName evidence="2">Uncharacterized protein</fullName>
    </submittedName>
</protein>
<name>A0AAN4VZK8_9BACT</name>
<reference evidence="2 3" key="1">
    <citation type="submission" date="2021-12" db="EMBL/GenBank/DDBJ databases">
        <title>Genome sequencing of bacteria with rrn-lacking chromosome and rrn-plasmid.</title>
        <authorList>
            <person name="Anda M."/>
            <person name="Iwasaki W."/>
        </authorList>
    </citation>
    <scope>NUCLEOTIDE SEQUENCE [LARGE SCALE GENOMIC DNA]</scope>
    <source>
        <strain evidence="2 3">NBRC 15940</strain>
    </source>
</reference>
<gene>
    <name evidence="2" type="ORF">PEDI_22770</name>
</gene>
<evidence type="ECO:0000313" key="3">
    <source>
        <dbReference type="Proteomes" id="UP001310022"/>
    </source>
</evidence>
<dbReference type="AlphaFoldDB" id="A0AAN4VZK8"/>
<comment type="caution">
    <text evidence="2">The sequence shown here is derived from an EMBL/GenBank/DDBJ whole genome shotgun (WGS) entry which is preliminary data.</text>
</comment>
<dbReference type="EMBL" id="BQKE01000001">
    <property type="protein sequence ID" value="GJM61725.1"/>
    <property type="molecule type" value="Genomic_DNA"/>
</dbReference>
<accession>A0AAN4VZK8</accession>
<feature type="transmembrane region" description="Helical" evidence="1">
    <location>
        <begin position="6"/>
        <end position="22"/>
    </location>
</feature>
<dbReference type="Proteomes" id="UP001310022">
    <property type="component" value="Unassembled WGS sequence"/>
</dbReference>
<keyword evidence="3" id="KW-1185">Reference proteome</keyword>
<proteinExistence type="predicted"/>
<keyword evidence="1" id="KW-1133">Transmembrane helix</keyword>
<evidence type="ECO:0000256" key="1">
    <source>
        <dbReference type="SAM" id="Phobius"/>
    </source>
</evidence>
<sequence length="39" mass="4828">MSCVIDFQWIIFSLFVFFVINHRNNIIYMINKNIVSYHF</sequence>